<dbReference type="InterPro" id="IPR046347">
    <property type="entry name" value="bZIP_sf"/>
</dbReference>
<dbReference type="Gene3D" id="1.20.5.170">
    <property type="match status" value="1"/>
</dbReference>
<feature type="compositionally biased region" description="Polar residues" evidence="1">
    <location>
        <begin position="99"/>
        <end position="109"/>
    </location>
</feature>
<feature type="compositionally biased region" description="Basic and acidic residues" evidence="1">
    <location>
        <begin position="7"/>
        <end position="22"/>
    </location>
</feature>
<dbReference type="SMART" id="SM00338">
    <property type="entry name" value="BRLZ"/>
    <property type="match status" value="1"/>
</dbReference>
<feature type="compositionally biased region" description="Basic residues" evidence="1">
    <location>
        <begin position="23"/>
        <end position="38"/>
    </location>
</feature>
<feature type="domain" description="BZIP" evidence="2">
    <location>
        <begin position="24"/>
        <end position="39"/>
    </location>
</feature>
<organism evidence="3 4">
    <name type="scientific">Fusarium solani</name>
    <name type="common">Filamentous fungus</name>
    <dbReference type="NCBI Taxonomy" id="169388"/>
    <lineage>
        <taxon>Eukaryota</taxon>
        <taxon>Fungi</taxon>
        <taxon>Dikarya</taxon>
        <taxon>Ascomycota</taxon>
        <taxon>Pezizomycotina</taxon>
        <taxon>Sordariomycetes</taxon>
        <taxon>Hypocreomycetidae</taxon>
        <taxon>Hypocreales</taxon>
        <taxon>Nectriaceae</taxon>
        <taxon>Fusarium</taxon>
        <taxon>Fusarium solani species complex</taxon>
    </lineage>
</organism>
<dbReference type="CDD" id="cd14688">
    <property type="entry name" value="bZIP_YAP"/>
    <property type="match status" value="1"/>
</dbReference>
<protein>
    <recommendedName>
        <fullName evidence="2">BZIP domain-containing protein</fullName>
    </recommendedName>
</protein>
<dbReference type="EMBL" id="JAGTJS010000015">
    <property type="protein sequence ID" value="KAH7248047.1"/>
    <property type="molecule type" value="Genomic_DNA"/>
</dbReference>
<comment type="caution">
    <text evidence="3">The sequence shown here is derived from an EMBL/GenBank/DDBJ whole genome shotgun (WGS) entry which is preliminary data.</text>
</comment>
<dbReference type="PANTHER" id="PTHR38116:SF9">
    <property type="entry name" value="BZIP DOMAIN-CONTAINING PROTEIN"/>
    <property type="match status" value="1"/>
</dbReference>
<accession>A0A9P9H1A2</accession>
<keyword evidence="4" id="KW-1185">Reference proteome</keyword>
<gene>
    <name evidence="3" type="ORF">B0J15DRAFT_468782</name>
</gene>
<feature type="region of interest" description="Disordered" evidence="1">
    <location>
        <begin position="99"/>
        <end position="129"/>
    </location>
</feature>
<dbReference type="PROSITE" id="PS00036">
    <property type="entry name" value="BZIP_BASIC"/>
    <property type="match status" value="1"/>
</dbReference>
<sequence length="527" mass="59220">MASTRASTDEQHEHTSSDLDKNQKRKLRNRLSQRAFRRRQAEYLRDLRNRAEASQKPDNERVAELEEENGRLRAHITELQSRLEGVQVTLQMIASSSSKILGRSESSLPRQPRIEERDSEQEENEPSRDYSIAADRAQPEANSWPSFSSAALEAIQIPDLSFPTDVDSTIEIPTSGAVQARSSLLRDVIDSVGPIDPNLSKSPLQLQRIPNIWNFNYQMGSQSYIDAIESCASSRPTSGLRWVDSNSPISDHIQILKRLLLTKLKPTILDNRSCQTLYQSVSTVLAMFNSVTRPDVMNWYAKTRFFHIIELTAWQILPCSLTYSRVHERYRPTELQLGLQGQYPCVVDWIPFASIRDRIIQLHAANPCVDQIFCDTVSAYVVESTLSELVVGGSLMKVYIRVTDLIASMALQQGEGEGEGIDNMASLPAPDIKTLFSSPEYAYLAFKHLKMDCGASYYKIDPVFFSKYPELCDPSDDIVASGVPLKPGTQTTLTSPNYVDAMTVATYCSFINFSFDAATALSRLEYV</sequence>
<reference evidence="3" key="1">
    <citation type="journal article" date="2021" name="Nat. Commun.">
        <title>Genetic determinants of endophytism in the Arabidopsis root mycobiome.</title>
        <authorList>
            <person name="Mesny F."/>
            <person name="Miyauchi S."/>
            <person name="Thiergart T."/>
            <person name="Pickel B."/>
            <person name="Atanasova L."/>
            <person name="Karlsson M."/>
            <person name="Huettel B."/>
            <person name="Barry K.W."/>
            <person name="Haridas S."/>
            <person name="Chen C."/>
            <person name="Bauer D."/>
            <person name="Andreopoulos W."/>
            <person name="Pangilinan J."/>
            <person name="LaButti K."/>
            <person name="Riley R."/>
            <person name="Lipzen A."/>
            <person name="Clum A."/>
            <person name="Drula E."/>
            <person name="Henrissat B."/>
            <person name="Kohler A."/>
            <person name="Grigoriev I.V."/>
            <person name="Martin F.M."/>
            <person name="Hacquard S."/>
        </authorList>
    </citation>
    <scope>NUCLEOTIDE SEQUENCE</scope>
    <source>
        <strain evidence="3">FSSC 5 MPI-SDFR-AT-0091</strain>
    </source>
</reference>
<name>A0A9P9H1A2_FUSSL</name>
<evidence type="ECO:0000313" key="4">
    <source>
        <dbReference type="Proteomes" id="UP000736672"/>
    </source>
</evidence>
<evidence type="ECO:0000256" key="1">
    <source>
        <dbReference type="SAM" id="MobiDB-lite"/>
    </source>
</evidence>
<proteinExistence type="predicted"/>
<dbReference type="OrthoDB" id="10261951at2759"/>
<dbReference type="InterPro" id="IPR021833">
    <property type="entry name" value="DUF3425"/>
</dbReference>
<dbReference type="GO" id="GO:0003700">
    <property type="term" value="F:DNA-binding transcription factor activity"/>
    <property type="evidence" value="ECO:0007669"/>
    <property type="project" value="InterPro"/>
</dbReference>
<evidence type="ECO:0000259" key="2">
    <source>
        <dbReference type="PROSITE" id="PS00036"/>
    </source>
</evidence>
<feature type="region of interest" description="Disordered" evidence="1">
    <location>
        <begin position="1"/>
        <end position="39"/>
    </location>
</feature>
<dbReference type="AlphaFoldDB" id="A0A9P9H1A2"/>
<evidence type="ECO:0000313" key="3">
    <source>
        <dbReference type="EMBL" id="KAH7248047.1"/>
    </source>
</evidence>
<dbReference type="InterPro" id="IPR004827">
    <property type="entry name" value="bZIP"/>
</dbReference>
<dbReference type="SUPFAM" id="SSF57959">
    <property type="entry name" value="Leucine zipper domain"/>
    <property type="match status" value="1"/>
</dbReference>
<dbReference type="Proteomes" id="UP000736672">
    <property type="component" value="Unassembled WGS sequence"/>
</dbReference>
<dbReference type="Pfam" id="PF11905">
    <property type="entry name" value="DUF3425"/>
    <property type="match status" value="1"/>
</dbReference>
<dbReference type="PANTHER" id="PTHR38116">
    <property type="entry name" value="CHROMOSOME 7, WHOLE GENOME SHOTGUN SEQUENCE"/>
    <property type="match status" value="1"/>
</dbReference>